<dbReference type="PANTHER" id="PTHR42721">
    <property type="entry name" value="SUGAR HYDROLASE-RELATED"/>
    <property type="match status" value="1"/>
</dbReference>
<dbReference type="GO" id="GO:0045493">
    <property type="term" value="P:xylan catabolic process"/>
    <property type="evidence" value="ECO:0007669"/>
    <property type="project" value="InterPro"/>
</dbReference>
<proteinExistence type="inferred from homology"/>
<dbReference type="PRINTS" id="PR00133">
    <property type="entry name" value="GLHYDRLASE3"/>
</dbReference>
<dbReference type="FunFam" id="2.60.40.10:FF:000495">
    <property type="entry name" value="Periplasmic beta-glucosidase"/>
    <property type="match status" value="1"/>
</dbReference>
<dbReference type="PATRIC" id="fig|1346791.3.peg.141"/>
<organism evidence="10 11">
    <name type="scientific">Sphingobium ummariense RL-3</name>
    <dbReference type="NCBI Taxonomy" id="1346791"/>
    <lineage>
        <taxon>Bacteria</taxon>
        <taxon>Pseudomonadati</taxon>
        <taxon>Pseudomonadota</taxon>
        <taxon>Alphaproteobacteria</taxon>
        <taxon>Sphingomonadales</taxon>
        <taxon>Sphingomonadaceae</taxon>
        <taxon>Sphingobium</taxon>
    </lineage>
</organism>
<dbReference type="GO" id="GO:0046556">
    <property type="term" value="F:alpha-L-arabinofuranosidase activity"/>
    <property type="evidence" value="ECO:0007669"/>
    <property type="project" value="TreeGrafter"/>
</dbReference>
<dbReference type="GO" id="GO:0009044">
    <property type="term" value="F:xylan 1,4-beta-xylosidase activity"/>
    <property type="evidence" value="ECO:0007669"/>
    <property type="project" value="InterPro"/>
</dbReference>
<keyword evidence="3 10" id="KW-0378">Hydrolase</keyword>
<feature type="chain" id="PRO_5004566234" description="Beta-D-glucoside glucohydrolase" evidence="8">
    <location>
        <begin position="29"/>
        <end position="792"/>
    </location>
</feature>
<evidence type="ECO:0000256" key="6">
    <source>
        <dbReference type="ARBA" id="ARBA00032594"/>
    </source>
</evidence>
<dbReference type="RefSeq" id="WP_021316213.1">
    <property type="nucleotide sequence ID" value="NZ_AUWY01000019.1"/>
</dbReference>
<evidence type="ECO:0000256" key="8">
    <source>
        <dbReference type="SAM" id="SignalP"/>
    </source>
</evidence>
<dbReference type="STRING" id="1346791.M529_00770"/>
<dbReference type="InterPro" id="IPR006311">
    <property type="entry name" value="TAT_signal"/>
</dbReference>
<evidence type="ECO:0000256" key="4">
    <source>
        <dbReference type="ARBA" id="ARBA00031448"/>
    </source>
</evidence>
<dbReference type="Gene3D" id="3.40.50.1700">
    <property type="entry name" value="Glycoside hydrolase family 3 C-terminal domain"/>
    <property type="match status" value="1"/>
</dbReference>
<accession>T0KLD3</accession>
<dbReference type="InterPro" id="IPR036962">
    <property type="entry name" value="Glyco_hydro_3_N_sf"/>
</dbReference>
<protein>
    <recommendedName>
        <fullName evidence="6">Beta-D-glucoside glucohydrolase</fullName>
    </recommendedName>
    <alternativeName>
        <fullName evidence="4">Cellobiase</fullName>
    </alternativeName>
    <alternativeName>
        <fullName evidence="5">Gentiobiase</fullName>
    </alternativeName>
</protein>
<comment type="similarity">
    <text evidence="1">Belongs to the glycosyl hydrolase 3 family.</text>
</comment>
<feature type="region of interest" description="Disordered" evidence="7">
    <location>
        <begin position="94"/>
        <end position="115"/>
    </location>
</feature>
<evidence type="ECO:0000313" key="10">
    <source>
        <dbReference type="EMBL" id="EQB34178.1"/>
    </source>
</evidence>
<dbReference type="GO" id="GO:0008422">
    <property type="term" value="F:beta-glucosidase activity"/>
    <property type="evidence" value="ECO:0007669"/>
    <property type="project" value="UniProtKB-ARBA"/>
</dbReference>
<dbReference type="Proteomes" id="UP000015523">
    <property type="component" value="Unassembled WGS sequence"/>
</dbReference>
<keyword evidence="11" id="KW-1185">Reference proteome</keyword>
<dbReference type="GO" id="GO:0031222">
    <property type="term" value="P:arabinan catabolic process"/>
    <property type="evidence" value="ECO:0007669"/>
    <property type="project" value="TreeGrafter"/>
</dbReference>
<dbReference type="SMART" id="SM01217">
    <property type="entry name" value="Fn3_like"/>
    <property type="match status" value="1"/>
</dbReference>
<name>T0KLD3_9SPHN</name>
<dbReference type="InterPro" id="IPR001764">
    <property type="entry name" value="Glyco_hydro_3_N"/>
</dbReference>
<dbReference type="EMBL" id="AUWY01000019">
    <property type="protein sequence ID" value="EQB34178.1"/>
    <property type="molecule type" value="Genomic_DNA"/>
</dbReference>
<dbReference type="Gene3D" id="3.20.20.300">
    <property type="entry name" value="Glycoside hydrolase, family 3, N-terminal domain"/>
    <property type="match status" value="1"/>
</dbReference>
<gene>
    <name evidence="10" type="ORF">M529_00770</name>
</gene>
<evidence type="ECO:0000313" key="11">
    <source>
        <dbReference type="Proteomes" id="UP000015523"/>
    </source>
</evidence>
<evidence type="ECO:0000256" key="7">
    <source>
        <dbReference type="SAM" id="MobiDB-lite"/>
    </source>
</evidence>
<dbReference type="InterPro" id="IPR002772">
    <property type="entry name" value="Glyco_hydro_3_C"/>
</dbReference>
<dbReference type="OrthoDB" id="9781691at2"/>
<evidence type="ECO:0000256" key="2">
    <source>
        <dbReference type="ARBA" id="ARBA00022729"/>
    </source>
</evidence>
<dbReference type="SUPFAM" id="SSF52279">
    <property type="entry name" value="Beta-D-glucan exohydrolase, C-terminal domain"/>
    <property type="match status" value="1"/>
</dbReference>
<dbReference type="SUPFAM" id="SSF51445">
    <property type="entry name" value="(Trans)glycosidases"/>
    <property type="match status" value="1"/>
</dbReference>
<evidence type="ECO:0000256" key="5">
    <source>
        <dbReference type="ARBA" id="ARBA00032194"/>
    </source>
</evidence>
<evidence type="ECO:0000256" key="1">
    <source>
        <dbReference type="ARBA" id="ARBA00005336"/>
    </source>
</evidence>
<keyword evidence="2 8" id="KW-0732">Signal</keyword>
<evidence type="ECO:0000256" key="3">
    <source>
        <dbReference type="ARBA" id="ARBA00022801"/>
    </source>
</evidence>
<dbReference type="Pfam" id="PF00933">
    <property type="entry name" value="Glyco_hydro_3"/>
    <property type="match status" value="1"/>
</dbReference>
<dbReference type="InterPro" id="IPR026891">
    <property type="entry name" value="Fn3-like"/>
</dbReference>
<feature type="domain" description="Fibronectin type III-like" evidence="9">
    <location>
        <begin position="712"/>
        <end position="781"/>
    </location>
</feature>
<feature type="signal peptide" evidence="8">
    <location>
        <begin position="1"/>
        <end position="28"/>
    </location>
</feature>
<dbReference type="InterPro" id="IPR044993">
    <property type="entry name" value="BXL"/>
</dbReference>
<dbReference type="PROSITE" id="PS51318">
    <property type="entry name" value="TAT"/>
    <property type="match status" value="1"/>
</dbReference>
<dbReference type="Gene3D" id="2.60.40.10">
    <property type="entry name" value="Immunoglobulins"/>
    <property type="match status" value="1"/>
</dbReference>
<dbReference type="Pfam" id="PF14310">
    <property type="entry name" value="Fn3-like"/>
    <property type="match status" value="1"/>
</dbReference>
<dbReference type="PANTHER" id="PTHR42721:SF3">
    <property type="entry name" value="BETA-D-XYLOSIDASE 5-RELATED"/>
    <property type="match status" value="1"/>
</dbReference>
<sequence>MSAPRLGRRQALGLLASTSIVAAAPAVAKGKGGPIYKDASAPVDLRVRDLLSRMTLEEKVAQIIALWATKADIMDGLTFSSAKAKAAYPNGFGQITRPSDRRGAPNGSVQAGGTGARWRTPAETVAFIESIQKWAMEETRLGIPVLFHEESLHGYMASEATMFPMAIGMAGSFDRELMQDVQSVIAREVRARGVHLALSPVVDIARDPRWGRIEETFGEDPYLCGEMGVAAVLGLQGEGKELGPDKVMATLKHMTGHGQPESGVNVGPAPFSERELRENFFPPFREVVKRTGIGAVMPSYNEIDGVPSHANRWLLTEVLRGEWHFDGAIVSDYGAVHELNSIHHVQPDLESAGRAALRAGVDCELPDGTAYRTLVDQVRAGKVPVEAVDTACRHMLTLKFRAGLFENPWPRKDYATLTGNAEARALALKAAHKSIALLKNDGTLPLTAGAHKRVAVIGPNAAVARLGGYSSEPRQTVSLLEGVRAKLKGKAEVVHAQGVFITQSEDRSADEVLLADPEKNRQLIAEAVEVAKGTDIVLLAIGDTEQTSREAFAKNHLGDRTDIDLVGEQNELFAALKATGKPVVVCAINGRPPSYPAVAADANALLECWYPGQEGGTAMADVLFGDVNPGAKLPVSVAREVGQVPVFYNAKPSARRGYLFGDVTPLFPFGFGLSYTRFDIGAPKLSAPRIGTGGEVTVEVEVRNVGDRAGDEVVQLYVHDQTASVTRPVKELKGFERVTLNPGESRTVRFTLGPDAFSLWNIDMKEVVEPGLFDIMVGSDSQTLKTATLEIV</sequence>
<dbReference type="InterPro" id="IPR013783">
    <property type="entry name" value="Ig-like_fold"/>
</dbReference>
<dbReference type="eggNOG" id="COG1472">
    <property type="taxonomic scope" value="Bacteria"/>
</dbReference>
<dbReference type="Pfam" id="PF01915">
    <property type="entry name" value="Glyco_hydro_3_C"/>
    <property type="match status" value="1"/>
</dbReference>
<evidence type="ECO:0000259" key="9">
    <source>
        <dbReference type="SMART" id="SM01217"/>
    </source>
</evidence>
<dbReference type="InterPro" id="IPR036881">
    <property type="entry name" value="Glyco_hydro_3_C_sf"/>
</dbReference>
<comment type="caution">
    <text evidence="10">The sequence shown here is derived from an EMBL/GenBank/DDBJ whole genome shotgun (WGS) entry which is preliminary data.</text>
</comment>
<dbReference type="AlphaFoldDB" id="T0KLD3"/>
<dbReference type="InterPro" id="IPR017853">
    <property type="entry name" value="GH"/>
</dbReference>
<reference evidence="10 11" key="1">
    <citation type="journal article" date="2013" name="Genome Announc.">
        <title>Draft Genome Sequence of Sphingobium ummariense Strain RL-3, a Hexachlorocyclohexane-Degrading Bacterium.</title>
        <authorList>
            <person name="Kohli P."/>
            <person name="Dua A."/>
            <person name="Sangwan N."/>
            <person name="Oldach P."/>
            <person name="Khurana J.P."/>
            <person name="Lal R."/>
        </authorList>
    </citation>
    <scope>NUCLEOTIDE SEQUENCE [LARGE SCALE GENOMIC DNA]</scope>
    <source>
        <strain evidence="10 11">RL-3</strain>
    </source>
</reference>